<dbReference type="InterPro" id="IPR050249">
    <property type="entry name" value="Pseudomonas-type_ThrB"/>
</dbReference>
<dbReference type="Proteomes" id="UP000175669">
    <property type="component" value="Unassembled WGS sequence"/>
</dbReference>
<dbReference type="PANTHER" id="PTHR21064:SF6">
    <property type="entry name" value="AMINOGLYCOSIDE PHOSPHOTRANSFERASE DOMAIN-CONTAINING PROTEIN"/>
    <property type="match status" value="1"/>
</dbReference>
<proteinExistence type="inferred from homology"/>
<accession>A0A1E8CKZ3</accession>
<dbReference type="NCBIfam" id="NF003558">
    <property type="entry name" value="PRK05231.1"/>
    <property type="match status" value="1"/>
</dbReference>
<feature type="domain" description="Aminoglycoside phosphotransferase" evidence="9">
    <location>
        <begin position="27"/>
        <end position="260"/>
    </location>
</feature>
<comment type="similarity">
    <text evidence="7 8">Belongs to the pseudomonas-type ThrB family.</text>
</comment>
<keyword evidence="4 8" id="KW-0547">Nucleotide-binding</keyword>
<dbReference type="InterPro" id="IPR011009">
    <property type="entry name" value="Kinase-like_dom_sf"/>
</dbReference>
<evidence type="ECO:0000256" key="3">
    <source>
        <dbReference type="ARBA" id="ARBA00022697"/>
    </source>
</evidence>
<dbReference type="Gene3D" id="3.90.1200.10">
    <property type="match status" value="1"/>
</dbReference>
<dbReference type="GO" id="GO:0004413">
    <property type="term" value="F:homoserine kinase activity"/>
    <property type="evidence" value="ECO:0007669"/>
    <property type="project" value="UniProtKB-UniRule"/>
</dbReference>
<name>A0A1E8CKZ3_9GAMM</name>
<dbReference type="InterPro" id="IPR002575">
    <property type="entry name" value="Aminoglycoside_PTrfase"/>
</dbReference>
<dbReference type="EC" id="2.7.1.39" evidence="8"/>
<dbReference type="Pfam" id="PF01636">
    <property type="entry name" value="APH"/>
    <property type="match status" value="1"/>
</dbReference>
<comment type="catalytic activity">
    <reaction evidence="8">
        <text>L-homoserine + ATP = O-phospho-L-homoserine + ADP + H(+)</text>
        <dbReference type="Rhea" id="RHEA:13985"/>
        <dbReference type="ChEBI" id="CHEBI:15378"/>
        <dbReference type="ChEBI" id="CHEBI:30616"/>
        <dbReference type="ChEBI" id="CHEBI:57476"/>
        <dbReference type="ChEBI" id="CHEBI:57590"/>
        <dbReference type="ChEBI" id="CHEBI:456216"/>
        <dbReference type="EC" id="2.7.1.39"/>
    </reaction>
</comment>
<evidence type="ECO:0000256" key="6">
    <source>
        <dbReference type="ARBA" id="ARBA00022840"/>
    </source>
</evidence>
<keyword evidence="3 8" id="KW-0791">Threonine biosynthesis</keyword>
<dbReference type="CDD" id="cd05153">
    <property type="entry name" value="HomoserineK_II"/>
    <property type="match status" value="1"/>
</dbReference>
<evidence type="ECO:0000313" key="10">
    <source>
        <dbReference type="EMBL" id="OFE13130.1"/>
    </source>
</evidence>
<dbReference type="GO" id="GO:0009088">
    <property type="term" value="P:threonine biosynthetic process"/>
    <property type="evidence" value="ECO:0007669"/>
    <property type="project" value="UniProtKB-UniRule"/>
</dbReference>
<protein>
    <recommendedName>
        <fullName evidence="8">Homoserine kinase</fullName>
        <shortName evidence="8">HK</shortName>
        <shortName evidence="8">HSK</shortName>
        <ecNumber evidence="8">2.7.1.39</ecNumber>
    </recommendedName>
</protein>
<keyword evidence="6 8" id="KW-0067">ATP-binding</keyword>
<reference evidence="11" key="1">
    <citation type="submission" date="2016-07" db="EMBL/GenBank/DDBJ databases">
        <authorList>
            <person name="Florea S."/>
            <person name="Webb J.S."/>
            <person name="Jaromczyk J."/>
            <person name="Schardl C.L."/>
        </authorList>
    </citation>
    <scope>NUCLEOTIDE SEQUENCE [LARGE SCALE GENOMIC DNA]</scope>
    <source>
        <strain evidence="11">KCTC 42131</strain>
    </source>
</reference>
<comment type="pathway">
    <text evidence="8">Amino-acid biosynthesis; L-threonine biosynthesis; L-threonine from L-aspartate: step 4/5.</text>
</comment>
<dbReference type="PANTHER" id="PTHR21064">
    <property type="entry name" value="AMINOGLYCOSIDE PHOSPHOTRANSFERASE DOMAIN-CONTAINING PROTEIN-RELATED"/>
    <property type="match status" value="1"/>
</dbReference>
<dbReference type="Gene3D" id="3.30.200.20">
    <property type="entry name" value="Phosphorylase Kinase, domain 1"/>
    <property type="match status" value="1"/>
</dbReference>
<comment type="caution">
    <text evidence="10">The sequence shown here is derived from an EMBL/GenBank/DDBJ whole genome shotgun (WGS) entry which is preliminary data.</text>
</comment>
<gene>
    <name evidence="8" type="primary">thrB</name>
    <name evidence="10" type="ORF">PHACT_08245</name>
</gene>
<evidence type="ECO:0000256" key="7">
    <source>
        <dbReference type="ARBA" id="ARBA00038240"/>
    </source>
</evidence>
<dbReference type="STRING" id="1524254.PHACT_08245"/>
<organism evidence="10 11">
    <name type="scientific">Pseudohongiella acticola</name>
    <dbReference type="NCBI Taxonomy" id="1524254"/>
    <lineage>
        <taxon>Bacteria</taxon>
        <taxon>Pseudomonadati</taxon>
        <taxon>Pseudomonadota</taxon>
        <taxon>Gammaproteobacteria</taxon>
        <taxon>Pseudomonadales</taxon>
        <taxon>Pseudohongiellaceae</taxon>
        <taxon>Pseudohongiella</taxon>
    </lineage>
</organism>
<keyword evidence="2 8" id="KW-0808">Transferase</keyword>
<dbReference type="UniPathway" id="UPA00050">
    <property type="reaction ID" value="UER00064"/>
</dbReference>
<evidence type="ECO:0000256" key="1">
    <source>
        <dbReference type="ARBA" id="ARBA00022605"/>
    </source>
</evidence>
<dbReference type="AlphaFoldDB" id="A0A1E8CKZ3"/>
<dbReference type="SUPFAM" id="SSF56112">
    <property type="entry name" value="Protein kinase-like (PK-like)"/>
    <property type="match status" value="1"/>
</dbReference>
<evidence type="ECO:0000256" key="2">
    <source>
        <dbReference type="ARBA" id="ARBA00022679"/>
    </source>
</evidence>
<keyword evidence="5 8" id="KW-0418">Kinase</keyword>
<dbReference type="GO" id="GO:0005524">
    <property type="term" value="F:ATP binding"/>
    <property type="evidence" value="ECO:0007669"/>
    <property type="project" value="UniProtKB-KW"/>
</dbReference>
<evidence type="ECO:0000256" key="5">
    <source>
        <dbReference type="ARBA" id="ARBA00022777"/>
    </source>
</evidence>
<dbReference type="HAMAP" id="MF_00301">
    <property type="entry name" value="Homoser_kinase_2"/>
    <property type="match status" value="1"/>
</dbReference>
<keyword evidence="1 8" id="KW-0028">Amino-acid biosynthesis</keyword>
<evidence type="ECO:0000259" key="9">
    <source>
        <dbReference type="Pfam" id="PF01636"/>
    </source>
</evidence>
<evidence type="ECO:0000313" key="11">
    <source>
        <dbReference type="Proteomes" id="UP000175669"/>
    </source>
</evidence>
<evidence type="ECO:0000256" key="8">
    <source>
        <dbReference type="HAMAP-Rule" id="MF_00301"/>
    </source>
</evidence>
<evidence type="ECO:0000256" key="4">
    <source>
        <dbReference type="ARBA" id="ARBA00022741"/>
    </source>
</evidence>
<sequence>MSVFTQLSDTEIARFVSRFDAGAFVTAEGVSGGSENTNYFVDCSGGRFVLTLVERGPSADLPFFVRLLDCLHAAGLPVPHAITDRDGNALHTLRNKPALLQPRLSGSHVEHVNANQCAALGTMLAKLHNSACDLERTSDRGADWTVQKAMSLLDTVWKSHTPWLEPALLVLKEWLDFSGSEGFKNTDPDTSLPTSIIHGDLFRDNVLFEGDRITGVIDFYNAATGWTLFDIAVCVNDWCVDDFCLNTDRTDALLTAYASVHPFSAQERACWSQMLQLAALRFWVSRQQYALEHKNQAGVLVKDPEYFHRVMKMHVQSGQTVDLP</sequence>
<keyword evidence="11" id="KW-1185">Reference proteome</keyword>
<dbReference type="RefSeq" id="WP_070116741.1">
    <property type="nucleotide sequence ID" value="NZ_MASR01000001.1"/>
</dbReference>
<dbReference type="EMBL" id="MASR01000001">
    <property type="protein sequence ID" value="OFE13130.1"/>
    <property type="molecule type" value="Genomic_DNA"/>
</dbReference>
<dbReference type="InterPro" id="IPR005280">
    <property type="entry name" value="Homoserine_kinase_II"/>
</dbReference>